<gene>
    <name evidence="5" type="ORF">HETSPECPRED_001934</name>
</gene>
<keyword evidence="2 3" id="KW-0040">ANK repeat</keyword>
<feature type="repeat" description="ANK" evidence="3">
    <location>
        <begin position="263"/>
        <end position="295"/>
    </location>
</feature>
<keyword evidence="1" id="KW-0677">Repeat</keyword>
<dbReference type="Proteomes" id="UP000664521">
    <property type="component" value="Unassembled WGS sequence"/>
</dbReference>
<dbReference type="SUPFAM" id="SSF48403">
    <property type="entry name" value="Ankyrin repeat"/>
    <property type="match status" value="1"/>
</dbReference>
<evidence type="ECO:0008006" key="7">
    <source>
        <dbReference type="Google" id="ProtNLM"/>
    </source>
</evidence>
<evidence type="ECO:0000313" key="6">
    <source>
        <dbReference type="Proteomes" id="UP000664521"/>
    </source>
</evidence>
<dbReference type="InterPro" id="IPR036770">
    <property type="entry name" value="Ankyrin_rpt-contain_sf"/>
</dbReference>
<dbReference type="PANTHER" id="PTHR24171">
    <property type="entry name" value="ANKYRIN REPEAT DOMAIN-CONTAINING PROTEIN 39-RELATED"/>
    <property type="match status" value="1"/>
</dbReference>
<dbReference type="PROSITE" id="PS50297">
    <property type="entry name" value="ANK_REP_REGION"/>
    <property type="match status" value="1"/>
</dbReference>
<evidence type="ECO:0000256" key="4">
    <source>
        <dbReference type="SAM" id="MobiDB-lite"/>
    </source>
</evidence>
<protein>
    <recommendedName>
        <fullName evidence="7">Ankyrin</fullName>
    </recommendedName>
</protein>
<reference evidence="5" key="1">
    <citation type="submission" date="2021-03" db="EMBL/GenBank/DDBJ databases">
        <authorList>
            <person name="Tagirdzhanova G."/>
        </authorList>
    </citation>
    <scope>NUCLEOTIDE SEQUENCE</scope>
</reference>
<organism evidence="5 6">
    <name type="scientific">Heterodermia speciosa</name>
    <dbReference type="NCBI Taxonomy" id="116794"/>
    <lineage>
        <taxon>Eukaryota</taxon>
        <taxon>Fungi</taxon>
        <taxon>Dikarya</taxon>
        <taxon>Ascomycota</taxon>
        <taxon>Pezizomycotina</taxon>
        <taxon>Lecanoromycetes</taxon>
        <taxon>OSLEUM clade</taxon>
        <taxon>Lecanoromycetidae</taxon>
        <taxon>Caliciales</taxon>
        <taxon>Physciaceae</taxon>
        <taxon>Heterodermia</taxon>
    </lineage>
</organism>
<dbReference type="Gene3D" id="1.25.40.20">
    <property type="entry name" value="Ankyrin repeat-containing domain"/>
    <property type="match status" value="1"/>
</dbReference>
<dbReference type="Pfam" id="PF12796">
    <property type="entry name" value="Ank_2"/>
    <property type="match status" value="1"/>
</dbReference>
<feature type="compositionally biased region" description="Polar residues" evidence="4">
    <location>
        <begin position="1"/>
        <end position="14"/>
    </location>
</feature>
<evidence type="ECO:0000256" key="3">
    <source>
        <dbReference type="PROSITE-ProRule" id="PRU00023"/>
    </source>
</evidence>
<feature type="region of interest" description="Disordered" evidence="4">
    <location>
        <begin position="1"/>
        <end position="45"/>
    </location>
</feature>
<evidence type="ECO:0000313" key="5">
    <source>
        <dbReference type="EMBL" id="CAF9914260.1"/>
    </source>
</evidence>
<dbReference type="PANTHER" id="PTHR24171:SF9">
    <property type="entry name" value="ANKYRIN REPEAT DOMAIN-CONTAINING PROTEIN 39"/>
    <property type="match status" value="1"/>
</dbReference>
<name>A0A8H3IB59_9LECA</name>
<sequence>MEASSSWLESNASCDSEGVTKDALDPHLDERLRGSLESQPPIPVPECQYWEPPENRVKIATQNGDFAAVKSIIEKWRSEPENKDKKPEIFGNSLAPAIEGGHLAITAYLIENVRSVHEVHFRIAMDMESYALMELMIDHGFDINQPWWDYFSSALAYSFKHEGMTLWLLDHGADPNAESEKNETPLSRAVQYAPMSIIKLLFDRGGPDCMNHGELLLSATYRDLPDRVEVLEYLFTKGAQRDINTLEYADRPYLFDLQNLIIGCDAPLHVAARTGRLDVVKFLVAHGADTRKPDGKGRLPIDRARKEHHDDVVQYLAPISVHQPKL</sequence>
<dbReference type="PROSITE" id="PS50088">
    <property type="entry name" value="ANK_REPEAT"/>
    <property type="match status" value="1"/>
</dbReference>
<keyword evidence="6" id="KW-1185">Reference proteome</keyword>
<feature type="compositionally biased region" description="Basic and acidic residues" evidence="4">
    <location>
        <begin position="18"/>
        <end position="34"/>
    </location>
</feature>
<accession>A0A8H3IB59</accession>
<dbReference type="EMBL" id="CAJPDS010000014">
    <property type="protein sequence ID" value="CAF9914260.1"/>
    <property type="molecule type" value="Genomic_DNA"/>
</dbReference>
<dbReference type="AlphaFoldDB" id="A0A8H3IB59"/>
<dbReference type="SMART" id="SM00248">
    <property type="entry name" value="ANK"/>
    <property type="match status" value="5"/>
</dbReference>
<proteinExistence type="predicted"/>
<dbReference type="InterPro" id="IPR002110">
    <property type="entry name" value="Ankyrin_rpt"/>
</dbReference>
<evidence type="ECO:0000256" key="2">
    <source>
        <dbReference type="ARBA" id="ARBA00023043"/>
    </source>
</evidence>
<dbReference type="OrthoDB" id="5369447at2759"/>
<evidence type="ECO:0000256" key="1">
    <source>
        <dbReference type="ARBA" id="ARBA00022737"/>
    </source>
</evidence>
<comment type="caution">
    <text evidence="5">The sequence shown here is derived from an EMBL/GenBank/DDBJ whole genome shotgun (WGS) entry which is preliminary data.</text>
</comment>